<protein>
    <recommendedName>
        <fullName evidence="12">Sulfite efflux pump SSU1</fullName>
    </recommendedName>
</protein>
<dbReference type="InterPro" id="IPR004695">
    <property type="entry name" value="SLAC1/Mae1/Ssu1/TehA"/>
</dbReference>
<evidence type="ECO:0000256" key="3">
    <source>
        <dbReference type="ARBA" id="ARBA00022448"/>
    </source>
</evidence>
<evidence type="ECO:0000256" key="5">
    <source>
        <dbReference type="ARBA" id="ARBA00022692"/>
    </source>
</evidence>
<feature type="transmembrane region" description="Helical" evidence="8">
    <location>
        <begin position="127"/>
        <end position="150"/>
    </location>
</feature>
<comment type="caution">
    <text evidence="10">The sequence shown here is derived from an EMBL/GenBank/DDBJ whole genome shotgun (WGS) entry which is preliminary data.</text>
</comment>
<evidence type="ECO:0000256" key="7">
    <source>
        <dbReference type="ARBA" id="ARBA00023136"/>
    </source>
</evidence>
<comment type="subcellular location">
    <subcellularLocation>
        <location evidence="1">Cell membrane</location>
        <topology evidence="1">Multi-pass membrane protein</topology>
    </subcellularLocation>
</comment>
<keyword evidence="6 8" id="KW-1133">Transmembrane helix</keyword>
<keyword evidence="4" id="KW-1003">Cell membrane</keyword>
<evidence type="ECO:0000313" key="10">
    <source>
        <dbReference type="EMBL" id="KAH3680520.1"/>
    </source>
</evidence>
<keyword evidence="9" id="KW-0732">Signal</keyword>
<dbReference type="Proteomes" id="UP000774326">
    <property type="component" value="Unassembled WGS sequence"/>
</dbReference>
<keyword evidence="11" id="KW-1185">Reference proteome</keyword>
<evidence type="ECO:0000313" key="11">
    <source>
        <dbReference type="Proteomes" id="UP000774326"/>
    </source>
</evidence>
<gene>
    <name evidence="10" type="ORF">WICPIJ_008248</name>
</gene>
<evidence type="ECO:0000256" key="1">
    <source>
        <dbReference type="ARBA" id="ARBA00004651"/>
    </source>
</evidence>
<dbReference type="GO" id="GO:0005886">
    <property type="term" value="C:plasma membrane"/>
    <property type="evidence" value="ECO:0007669"/>
    <property type="project" value="UniProtKB-SubCell"/>
</dbReference>
<evidence type="ECO:0008006" key="12">
    <source>
        <dbReference type="Google" id="ProtNLM"/>
    </source>
</evidence>
<accession>A0A9P8PZQ8</accession>
<evidence type="ECO:0000256" key="8">
    <source>
        <dbReference type="SAM" id="Phobius"/>
    </source>
</evidence>
<feature type="transmembrane region" description="Helical" evidence="8">
    <location>
        <begin position="200"/>
        <end position="224"/>
    </location>
</feature>
<feature type="transmembrane region" description="Helical" evidence="8">
    <location>
        <begin position="65"/>
        <end position="85"/>
    </location>
</feature>
<feature type="chain" id="PRO_5040359297" description="Sulfite efflux pump SSU1" evidence="9">
    <location>
        <begin position="19"/>
        <end position="363"/>
    </location>
</feature>
<proteinExistence type="inferred from homology"/>
<feature type="signal peptide" evidence="9">
    <location>
        <begin position="1"/>
        <end position="18"/>
    </location>
</feature>
<evidence type="ECO:0000256" key="9">
    <source>
        <dbReference type="SAM" id="SignalP"/>
    </source>
</evidence>
<comment type="similarity">
    <text evidence="2">Belongs to the tellurite-resistance/dicarboxylate transporter (TDT) family.</text>
</comment>
<feature type="non-terminal residue" evidence="10">
    <location>
        <position position="1"/>
    </location>
</feature>
<dbReference type="AlphaFoldDB" id="A0A9P8PZQ8"/>
<evidence type="ECO:0000256" key="4">
    <source>
        <dbReference type="ARBA" id="ARBA00022475"/>
    </source>
</evidence>
<dbReference type="Pfam" id="PF03595">
    <property type="entry name" value="SLAC1"/>
    <property type="match status" value="1"/>
</dbReference>
<keyword evidence="5 8" id="KW-0812">Transmembrane</keyword>
<feature type="transmembrane region" description="Helical" evidence="8">
    <location>
        <begin position="162"/>
        <end position="188"/>
    </location>
</feature>
<dbReference type="GO" id="GO:0000319">
    <property type="term" value="F:sulfite transmembrane transporter activity"/>
    <property type="evidence" value="ECO:0007669"/>
    <property type="project" value="TreeGrafter"/>
</dbReference>
<dbReference type="InterPro" id="IPR038665">
    <property type="entry name" value="Voltage-dep_anion_channel_sf"/>
</dbReference>
<name>A0A9P8PZQ8_WICPI</name>
<feature type="transmembrane region" description="Helical" evidence="8">
    <location>
        <begin position="244"/>
        <end position="272"/>
    </location>
</feature>
<dbReference type="EMBL" id="JAEUBG010004720">
    <property type="protein sequence ID" value="KAH3680520.1"/>
    <property type="molecule type" value="Genomic_DNA"/>
</dbReference>
<keyword evidence="7 8" id="KW-0472">Membrane</keyword>
<evidence type="ECO:0000256" key="6">
    <source>
        <dbReference type="ARBA" id="ARBA00022989"/>
    </source>
</evidence>
<feature type="transmembrane region" description="Helical" evidence="8">
    <location>
        <begin position="91"/>
        <end position="115"/>
    </location>
</feature>
<feature type="transmembrane region" description="Helical" evidence="8">
    <location>
        <begin position="293"/>
        <end position="313"/>
    </location>
</feature>
<evidence type="ECO:0000256" key="2">
    <source>
        <dbReference type="ARBA" id="ARBA00008566"/>
    </source>
</evidence>
<organism evidence="10 11">
    <name type="scientific">Wickerhamomyces pijperi</name>
    <name type="common">Yeast</name>
    <name type="synonym">Pichia pijperi</name>
    <dbReference type="NCBI Taxonomy" id="599730"/>
    <lineage>
        <taxon>Eukaryota</taxon>
        <taxon>Fungi</taxon>
        <taxon>Dikarya</taxon>
        <taxon>Ascomycota</taxon>
        <taxon>Saccharomycotina</taxon>
        <taxon>Saccharomycetes</taxon>
        <taxon>Phaffomycetales</taxon>
        <taxon>Wickerhamomycetaceae</taxon>
        <taxon>Wickerhamomyces</taxon>
    </lineage>
</organism>
<dbReference type="OrthoDB" id="1099at2759"/>
<reference evidence="10" key="2">
    <citation type="submission" date="2021-01" db="EMBL/GenBank/DDBJ databases">
        <authorList>
            <person name="Schikora-Tamarit M.A."/>
        </authorList>
    </citation>
    <scope>NUCLEOTIDE SEQUENCE</scope>
    <source>
        <strain evidence="10">CBS2887</strain>
    </source>
</reference>
<dbReference type="PANTHER" id="PTHR31686">
    <property type="match status" value="1"/>
</dbReference>
<dbReference type="PANTHER" id="PTHR31686:SF1">
    <property type="entry name" value="SULFITE EFFLUX PUMP SSU1"/>
    <property type="match status" value="1"/>
</dbReference>
<reference evidence="10" key="1">
    <citation type="journal article" date="2021" name="Open Biol.">
        <title>Shared evolutionary footprints suggest mitochondrial oxidative damage underlies multiple complex I losses in fungi.</title>
        <authorList>
            <person name="Schikora-Tamarit M.A."/>
            <person name="Marcet-Houben M."/>
            <person name="Nosek J."/>
            <person name="Gabaldon T."/>
        </authorList>
    </citation>
    <scope>NUCLEOTIDE SEQUENCE</scope>
    <source>
        <strain evidence="10">CBS2887</strain>
    </source>
</reference>
<dbReference type="InterPro" id="IPR051629">
    <property type="entry name" value="Sulfite_efflux_TDT"/>
</dbReference>
<sequence length="363" mass="41382">TLLGCFALHLRHLWVISTDPAVSLVYNYHKSSHRHRHHHHYLYDKVFATSLRIKTELLYDITKNVFLGAMIIGIVCWCNVLQAVLSDECPVFVFVLWCCCVTSALVSSVVVFPICILQKSKVNIEEFAPTLMLPLVTLMVTSSMGHNIFVNMSSVELKLCCLIVSFIMWCVGVSMCFMILAVWTYRCFVFKLPVHERSTVFLCFVPIGFLGQGAHCIQLFGLYTQWYFTLEKTAPSHSDILRGLIFRNIALFTGLVLQGLGFYLTIVAFCVLIAFRSLHDTNKKRNTLNFHDFGWWSSTYPCGTMSVGCYASYMLTGWEFERILSVVYAGILFTVVILCLVAFLIGLGKRLRCIFLRIMSDRD</sequence>
<feature type="transmembrane region" description="Helical" evidence="8">
    <location>
        <begin position="325"/>
        <end position="347"/>
    </location>
</feature>
<dbReference type="Gene3D" id="1.50.10.150">
    <property type="entry name" value="Voltage-dependent anion channel"/>
    <property type="match status" value="1"/>
</dbReference>
<keyword evidence="3" id="KW-0813">Transport</keyword>